<proteinExistence type="predicted"/>
<keyword evidence="3" id="KW-1185">Reference proteome</keyword>
<dbReference type="InterPro" id="IPR050490">
    <property type="entry name" value="Bact_solute-bd_prot1"/>
</dbReference>
<feature type="chain" id="PRO_5039642368" evidence="1">
    <location>
        <begin position="30"/>
        <end position="440"/>
    </location>
</feature>
<dbReference type="CDD" id="cd13585">
    <property type="entry name" value="PBP2_TMBP_like"/>
    <property type="match status" value="1"/>
</dbReference>
<keyword evidence="1" id="KW-0732">Signal</keyword>
<organism evidence="2 3">
    <name type="scientific">Metabacillus arenae</name>
    <dbReference type="NCBI Taxonomy" id="2771434"/>
    <lineage>
        <taxon>Bacteria</taxon>
        <taxon>Bacillati</taxon>
        <taxon>Bacillota</taxon>
        <taxon>Bacilli</taxon>
        <taxon>Bacillales</taxon>
        <taxon>Bacillaceae</taxon>
        <taxon>Metabacillus</taxon>
    </lineage>
</organism>
<evidence type="ECO:0000256" key="1">
    <source>
        <dbReference type="SAM" id="SignalP"/>
    </source>
</evidence>
<protein>
    <submittedName>
        <fullName evidence="2">Sugar ABC transporter substrate-binding protein</fullName>
    </submittedName>
</protein>
<evidence type="ECO:0000313" key="2">
    <source>
        <dbReference type="EMBL" id="MBD1382040.1"/>
    </source>
</evidence>
<dbReference type="Gene3D" id="3.40.190.10">
    <property type="entry name" value="Periplasmic binding protein-like II"/>
    <property type="match status" value="1"/>
</dbReference>
<dbReference type="RefSeq" id="WP_191159828.1">
    <property type="nucleotide sequence ID" value="NZ_JACXAI010000024.1"/>
</dbReference>
<dbReference type="PANTHER" id="PTHR43649">
    <property type="entry name" value="ARABINOSE-BINDING PROTEIN-RELATED"/>
    <property type="match status" value="1"/>
</dbReference>
<dbReference type="Pfam" id="PF13416">
    <property type="entry name" value="SBP_bac_8"/>
    <property type="match status" value="1"/>
</dbReference>
<reference evidence="2" key="1">
    <citation type="submission" date="2020-09" db="EMBL/GenBank/DDBJ databases">
        <title>A novel bacterium of genus Bacillus, isolated from South China Sea.</title>
        <authorList>
            <person name="Huang H."/>
            <person name="Mo K."/>
            <person name="Hu Y."/>
        </authorList>
    </citation>
    <scope>NUCLEOTIDE SEQUENCE</scope>
    <source>
        <strain evidence="2">IB182487</strain>
    </source>
</reference>
<feature type="signal peptide" evidence="1">
    <location>
        <begin position="1"/>
        <end position="29"/>
    </location>
</feature>
<dbReference type="Proteomes" id="UP000626844">
    <property type="component" value="Unassembled WGS sequence"/>
</dbReference>
<dbReference type="AlphaFoldDB" id="A0A926RYR4"/>
<dbReference type="PROSITE" id="PS51257">
    <property type="entry name" value="PROKAR_LIPOPROTEIN"/>
    <property type="match status" value="1"/>
</dbReference>
<gene>
    <name evidence="2" type="ORF">IC621_17565</name>
</gene>
<dbReference type="EMBL" id="JACXAI010000024">
    <property type="protein sequence ID" value="MBD1382040.1"/>
    <property type="molecule type" value="Genomic_DNA"/>
</dbReference>
<dbReference type="SUPFAM" id="SSF53850">
    <property type="entry name" value="Periplasmic binding protein-like II"/>
    <property type="match status" value="1"/>
</dbReference>
<dbReference type="PANTHER" id="PTHR43649:SF12">
    <property type="entry name" value="DIACETYLCHITOBIOSE BINDING PROTEIN DASA"/>
    <property type="match status" value="1"/>
</dbReference>
<comment type="caution">
    <text evidence="2">The sequence shown here is derived from an EMBL/GenBank/DDBJ whole genome shotgun (WGS) entry which is preliminary data.</text>
</comment>
<evidence type="ECO:0000313" key="3">
    <source>
        <dbReference type="Proteomes" id="UP000626844"/>
    </source>
</evidence>
<dbReference type="InterPro" id="IPR006059">
    <property type="entry name" value="SBP"/>
</dbReference>
<name>A0A926RYR4_9BACI</name>
<sequence>MKYANFSKNLLLGVTMIFMIILTAGCSSDAETGGENGKTKIKVWLLPFIEPEEFESLVSEFNASHHSVEVELTMLGWSDGREQIKTAITSGTGPDVFYLGSLDEEYTQANVLVPAEVLGFSQKEIETFNPLIEGYKENGQIMAFPLGYEMNMLFYRKDILSKYGFEGPPATWDELYHTAKTISEATMDNGKPGVMGLQINGMDEHRNAMNLSWGSMFAAAGGQYIKDGESVLNSPEGQEALSFMKRFYEENLAIPGLSAVNGFANGEVAMFYFTQPTADQQDWYNDSNMADKWGMAPMPKGPESAAGHFGGHGVAVNSRSDKIEAAGEFVRWLASPERTRVFMESAHYISPFNLEKVDSEVKAEIEEFTSKQPEVWEALNQQLDNNINADSAELFIQSRQGYTERWAAQPSHLIPAITGETSIEESLENIDVQVNHAINY</sequence>
<accession>A0A926RYR4</accession>